<evidence type="ECO:0000313" key="1">
    <source>
        <dbReference type="EMBL" id="KAJ7758850.1"/>
    </source>
</evidence>
<protein>
    <submittedName>
        <fullName evidence="1">Uncharacterized protein</fullName>
    </submittedName>
</protein>
<gene>
    <name evidence="1" type="ORF">DFH07DRAFT_772426</name>
</gene>
<evidence type="ECO:0000313" key="2">
    <source>
        <dbReference type="Proteomes" id="UP001215280"/>
    </source>
</evidence>
<dbReference type="Proteomes" id="UP001215280">
    <property type="component" value="Unassembled WGS sequence"/>
</dbReference>
<keyword evidence="2" id="KW-1185">Reference proteome</keyword>
<proteinExistence type="predicted"/>
<comment type="caution">
    <text evidence="1">The sequence shown here is derived from an EMBL/GenBank/DDBJ whole genome shotgun (WGS) entry which is preliminary data.</text>
</comment>
<sequence length="222" mass="23424">MTNLLANNMAPATARPVCSMPYYPDTGVDHVAHNQDAQCKFYVVSRGRIPATYTSADAANAQTLGFRNAAQQACNHWTKANTLWSAHCLRDHGTTCPDALVNPGAAPISVPSSAPPPPSATPAASVYFTSQTATASPTKTPSRPPTTMSTRIHLALHLMPATSANADISVPIKLFWGVPGIMRAFESREDALATAHAKNIEGPTIIGPTAKRVVEAAVVAER</sequence>
<dbReference type="Gene3D" id="3.40.970.10">
    <property type="entry name" value="Ribonuclease H1, N-terminal domain"/>
    <property type="match status" value="1"/>
</dbReference>
<dbReference type="AlphaFoldDB" id="A0AAD7NG53"/>
<dbReference type="InterPro" id="IPR037056">
    <property type="entry name" value="RNase_H1_N_sf"/>
</dbReference>
<dbReference type="EMBL" id="JARJLG010000054">
    <property type="protein sequence ID" value="KAJ7758850.1"/>
    <property type="molecule type" value="Genomic_DNA"/>
</dbReference>
<name>A0AAD7NG53_9AGAR</name>
<reference evidence="1" key="1">
    <citation type="submission" date="2023-03" db="EMBL/GenBank/DDBJ databases">
        <title>Massive genome expansion in bonnet fungi (Mycena s.s.) driven by repeated elements and novel gene families across ecological guilds.</title>
        <authorList>
            <consortium name="Lawrence Berkeley National Laboratory"/>
            <person name="Harder C.B."/>
            <person name="Miyauchi S."/>
            <person name="Viragh M."/>
            <person name="Kuo A."/>
            <person name="Thoen E."/>
            <person name="Andreopoulos B."/>
            <person name="Lu D."/>
            <person name="Skrede I."/>
            <person name="Drula E."/>
            <person name="Henrissat B."/>
            <person name="Morin E."/>
            <person name="Kohler A."/>
            <person name="Barry K."/>
            <person name="LaButti K."/>
            <person name="Morin E."/>
            <person name="Salamov A."/>
            <person name="Lipzen A."/>
            <person name="Mereny Z."/>
            <person name="Hegedus B."/>
            <person name="Baldrian P."/>
            <person name="Stursova M."/>
            <person name="Weitz H."/>
            <person name="Taylor A."/>
            <person name="Grigoriev I.V."/>
            <person name="Nagy L.G."/>
            <person name="Martin F."/>
            <person name="Kauserud H."/>
        </authorList>
    </citation>
    <scope>NUCLEOTIDE SEQUENCE</scope>
    <source>
        <strain evidence="1">CBHHK188m</strain>
    </source>
</reference>
<accession>A0AAD7NG53</accession>
<organism evidence="1 2">
    <name type="scientific">Mycena maculata</name>
    <dbReference type="NCBI Taxonomy" id="230809"/>
    <lineage>
        <taxon>Eukaryota</taxon>
        <taxon>Fungi</taxon>
        <taxon>Dikarya</taxon>
        <taxon>Basidiomycota</taxon>
        <taxon>Agaricomycotina</taxon>
        <taxon>Agaricomycetes</taxon>
        <taxon>Agaricomycetidae</taxon>
        <taxon>Agaricales</taxon>
        <taxon>Marasmiineae</taxon>
        <taxon>Mycenaceae</taxon>
        <taxon>Mycena</taxon>
    </lineage>
</organism>